<feature type="transmembrane region" description="Helical" evidence="6">
    <location>
        <begin position="43"/>
        <end position="65"/>
    </location>
</feature>
<feature type="transmembrane region" description="Helical" evidence="6">
    <location>
        <begin position="220"/>
        <end position="245"/>
    </location>
</feature>
<feature type="transmembrane region" description="Helical" evidence="6">
    <location>
        <begin position="189"/>
        <end position="208"/>
    </location>
</feature>
<evidence type="ECO:0000256" key="5">
    <source>
        <dbReference type="ARBA" id="ARBA00023136"/>
    </source>
</evidence>
<keyword evidence="3 6" id="KW-0812">Transmembrane</keyword>
<dbReference type="Gene3D" id="1.10.4160.10">
    <property type="entry name" value="Hydantoin permease"/>
    <property type="match status" value="1"/>
</dbReference>
<evidence type="ECO:0000256" key="4">
    <source>
        <dbReference type="ARBA" id="ARBA00022989"/>
    </source>
</evidence>
<dbReference type="CDD" id="cd11484">
    <property type="entry name" value="SLC-NCS1sbd_CobB-like"/>
    <property type="match status" value="1"/>
</dbReference>
<reference evidence="8" key="1">
    <citation type="submission" date="2016-11" db="EMBL/GenBank/DDBJ databases">
        <authorList>
            <person name="Varghese N."/>
            <person name="Submissions S."/>
        </authorList>
    </citation>
    <scope>NUCLEOTIDE SEQUENCE [LARGE SCALE GENOMIC DNA]</scope>
    <source>
        <strain evidence="8">DSM 22638</strain>
    </source>
</reference>
<dbReference type="GO" id="GO:0015209">
    <property type="term" value="F:cytosine transmembrane transporter activity"/>
    <property type="evidence" value="ECO:0007669"/>
    <property type="project" value="InterPro"/>
</dbReference>
<protein>
    <submittedName>
        <fullName evidence="7">Cytosine permease</fullName>
    </submittedName>
</protein>
<feature type="transmembrane region" description="Helical" evidence="6">
    <location>
        <begin position="251"/>
        <end position="273"/>
    </location>
</feature>
<comment type="similarity">
    <text evidence="2">Belongs to the purine-cytosine permease (2.A.39) family.</text>
</comment>
<keyword evidence="4 6" id="KW-1133">Transmembrane helix</keyword>
<dbReference type="PANTHER" id="PTHR30569">
    <property type="entry name" value="CYTOSINE TRANSPORTER CODB"/>
    <property type="match status" value="1"/>
</dbReference>
<dbReference type="Pfam" id="PF02133">
    <property type="entry name" value="Transp_cyt_pur"/>
    <property type="match status" value="1"/>
</dbReference>
<evidence type="ECO:0000256" key="1">
    <source>
        <dbReference type="ARBA" id="ARBA00004141"/>
    </source>
</evidence>
<name>A0A1M5MCJ1_9FLAO</name>
<proteinExistence type="inferred from homology"/>
<comment type="subcellular location">
    <subcellularLocation>
        <location evidence="1">Membrane</location>
        <topology evidence="1">Multi-pass membrane protein</topology>
    </subcellularLocation>
</comment>
<dbReference type="AlphaFoldDB" id="A0A1M5MCJ1"/>
<feature type="transmembrane region" description="Helical" evidence="6">
    <location>
        <begin position="123"/>
        <end position="142"/>
    </location>
</feature>
<evidence type="ECO:0000256" key="2">
    <source>
        <dbReference type="ARBA" id="ARBA00008974"/>
    </source>
</evidence>
<sequence>MENNQANTKWYSLAGIWFGGIVSVPALLIGSSLISALSFSTSIWAGLIGFGFVVLFMSLLSMAAVDRRKATVALASSSFGEIGAKIIVALVIGLSTLGWFGIQSNIAGASFSKILLEMGGPDIPIWITSVFWGIIMVLTAVFGFKYLKWLNYVAVPAIVLLLIYGLVITFKTHSFQEVLDFKPESNMPFLQAIGLTIGFISVGGVISPDYNRFAATKKDAVLGSIFGIIPSALCLLAIGAILAITQGTYDIVEIFSSLGFPFFAMSILILATWTSNVMNIYSSGLAFNDLFKLSDVSRSKTTLLVGIAGIVLAAIGILSHFMSFITLLTITITPIAGVMISDYYFAKTYQQEAAKINWKGIFSWGAGVTVMLIMESSIKNILGIVIAAMFYYILKKIMK</sequence>
<accession>A0A1M5MCJ1</accession>
<organism evidence="7 8">
    <name type="scientific">Flagellimonas flava</name>
    <dbReference type="NCBI Taxonomy" id="570519"/>
    <lineage>
        <taxon>Bacteria</taxon>
        <taxon>Pseudomonadati</taxon>
        <taxon>Bacteroidota</taxon>
        <taxon>Flavobacteriia</taxon>
        <taxon>Flavobacteriales</taxon>
        <taxon>Flavobacteriaceae</taxon>
        <taxon>Flagellimonas</taxon>
    </lineage>
</organism>
<dbReference type="STRING" id="570519.SAMN04488116_2380"/>
<dbReference type="OrthoDB" id="9780088at2"/>
<dbReference type="PANTHER" id="PTHR30569:SF0">
    <property type="entry name" value="CYTOSINE PERMEASE"/>
    <property type="match status" value="1"/>
</dbReference>
<evidence type="ECO:0000256" key="6">
    <source>
        <dbReference type="SAM" id="Phobius"/>
    </source>
</evidence>
<evidence type="ECO:0000256" key="3">
    <source>
        <dbReference type="ARBA" id="ARBA00022692"/>
    </source>
</evidence>
<feature type="transmembrane region" description="Helical" evidence="6">
    <location>
        <begin position="86"/>
        <end position="103"/>
    </location>
</feature>
<dbReference type="RefSeq" id="WP_073179789.1">
    <property type="nucleotide sequence ID" value="NZ_FQWL01000003.1"/>
</dbReference>
<gene>
    <name evidence="7" type="ORF">SAMN04488116_2380</name>
</gene>
<feature type="transmembrane region" description="Helical" evidence="6">
    <location>
        <begin position="12"/>
        <end position="37"/>
    </location>
</feature>
<dbReference type="EMBL" id="FQWL01000003">
    <property type="protein sequence ID" value="SHG74998.1"/>
    <property type="molecule type" value="Genomic_DNA"/>
</dbReference>
<keyword evidence="8" id="KW-1185">Reference proteome</keyword>
<feature type="transmembrane region" description="Helical" evidence="6">
    <location>
        <begin position="149"/>
        <end position="169"/>
    </location>
</feature>
<dbReference type="GO" id="GO:0005886">
    <property type="term" value="C:plasma membrane"/>
    <property type="evidence" value="ECO:0007669"/>
    <property type="project" value="TreeGrafter"/>
</dbReference>
<dbReference type="Proteomes" id="UP000184532">
    <property type="component" value="Unassembled WGS sequence"/>
</dbReference>
<dbReference type="InterPro" id="IPR030191">
    <property type="entry name" value="CodB"/>
</dbReference>
<evidence type="ECO:0000313" key="7">
    <source>
        <dbReference type="EMBL" id="SHG74998.1"/>
    </source>
</evidence>
<feature type="transmembrane region" description="Helical" evidence="6">
    <location>
        <begin position="301"/>
        <end position="318"/>
    </location>
</feature>
<keyword evidence="5 6" id="KW-0472">Membrane</keyword>
<evidence type="ECO:0000313" key="8">
    <source>
        <dbReference type="Proteomes" id="UP000184532"/>
    </source>
</evidence>
<dbReference type="InterPro" id="IPR001248">
    <property type="entry name" value="Pur-cyt_permease"/>
</dbReference>
<feature type="transmembrane region" description="Helical" evidence="6">
    <location>
        <begin position="380"/>
        <end position="398"/>
    </location>
</feature>